<comment type="caution">
    <text evidence="1">The sequence shown here is derived from an EMBL/GenBank/DDBJ whole genome shotgun (WGS) entry which is preliminary data.</text>
</comment>
<dbReference type="Pfam" id="PF02082">
    <property type="entry name" value="Rrf2"/>
    <property type="match status" value="1"/>
</dbReference>
<dbReference type="PANTHER" id="PTHR33221">
    <property type="entry name" value="WINGED HELIX-TURN-HELIX TRANSCRIPTIONAL REGULATOR, RRF2 FAMILY"/>
    <property type="match status" value="1"/>
</dbReference>
<dbReference type="Gene3D" id="1.10.10.10">
    <property type="entry name" value="Winged helix-like DNA-binding domain superfamily/Winged helix DNA-binding domain"/>
    <property type="match status" value="1"/>
</dbReference>
<dbReference type="InterPro" id="IPR036388">
    <property type="entry name" value="WH-like_DNA-bd_sf"/>
</dbReference>
<sequence>MKLSKSTHYALHTMLHLTLSHAEGHTSVSKLAGHQQVSTTYLSKILTKLVKAGLIVSVPGANGGYKLKANWKETTLLDVIQAVEGLPPIFDYCEDHNPSCIIQQSIQKAEKNFLEELGTMKIADLAEDARNVPHH</sequence>
<dbReference type="NCBIfam" id="TIGR00738">
    <property type="entry name" value="rrf2_super"/>
    <property type="match status" value="1"/>
</dbReference>
<evidence type="ECO:0000313" key="2">
    <source>
        <dbReference type="Proteomes" id="UP000741863"/>
    </source>
</evidence>
<dbReference type="Proteomes" id="UP000741863">
    <property type="component" value="Unassembled WGS sequence"/>
</dbReference>
<reference evidence="1 2" key="1">
    <citation type="submission" date="2021-01" db="EMBL/GenBank/DDBJ databases">
        <title>Genomic Encyclopedia of Type Strains, Phase IV (KMG-IV): sequencing the most valuable type-strain genomes for metagenomic binning, comparative biology and taxonomic classification.</title>
        <authorList>
            <person name="Goeker M."/>
        </authorList>
    </citation>
    <scope>NUCLEOTIDE SEQUENCE [LARGE SCALE GENOMIC DNA]</scope>
    <source>
        <strain evidence="1 2">DSM 25540</strain>
    </source>
</reference>
<dbReference type="InterPro" id="IPR000944">
    <property type="entry name" value="Tscrpt_reg_Rrf2"/>
</dbReference>
<dbReference type="EMBL" id="JAFBEC010000005">
    <property type="protein sequence ID" value="MBM7633015.1"/>
    <property type="molecule type" value="Genomic_DNA"/>
</dbReference>
<dbReference type="InterPro" id="IPR036390">
    <property type="entry name" value="WH_DNA-bd_sf"/>
</dbReference>
<organism evidence="1 2">
    <name type="scientific">Geomicrobium sediminis</name>
    <dbReference type="NCBI Taxonomy" id="1347788"/>
    <lineage>
        <taxon>Bacteria</taxon>
        <taxon>Bacillati</taxon>
        <taxon>Bacillota</taxon>
        <taxon>Bacilli</taxon>
        <taxon>Bacillales</taxon>
        <taxon>Geomicrobium</taxon>
    </lineage>
</organism>
<accession>A0ABS2PC82</accession>
<name>A0ABS2PC82_9BACL</name>
<keyword evidence="2" id="KW-1185">Reference proteome</keyword>
<gene>
    <name evidence="1" type="ORF">JOD17_002109</name>
</gene>
<dbReference type="PROSITE" id="PS51197">
    <property type="entry name" value="HTH_RRF2_2"/>
    <property type="match status" value="1"/>
</dbReference>
<dbReference type="PANTHER" id="PTHR33221:SF9">
    <property type="entry name" value="RRF2 FAMILY PROTEIN"/>
    <property type="match status" value="1"/>
</dbReference>
<protein>
    <submittedName>
        <fullName evidence="1">Rrf2 family protein</fullName>
    </submittedName>
</protein>
<evidence type="ECO:0000313" key="1">
    <source>
        <dbReference type="EMBL" id="MBM7633015.1"/>
    </source>
</evidence>
<dbReference type="SUPFAM" id="SSF46785">
    <property type="entry name" value="Winged helix' DNA-binding domain"/>
    <property type="match status" value="1"/>
</dbReference>
<proteinExistence type="predicted"/>
<dbReference type="InterPro" id="IPR030489">
    <property type="entry name" value="TR_Rrf2-type_CS"/>
</dbReference>
<dbReference type="PROSITE" id="PS01332">
    <property type="entry name" value="HTH_RRF2_1"/>
    <property type="match status" value="1"/>
</dbReference>
<dbReference type="RefSeq" id="WP_204697509.1">
    <property type="nucleotide sequence ID" value="NZ_JAFBEC010000005.1"/>
</dbReference>